<dbReference type="EMBL" id="FMKA01000011">
    <property type="protein sequence ID" value="SCP97510.1"/>
    <property type="molecule type" value="Genomic_DNA"/>
</dbReference>
<dbReference type="AlphaFoldDB" id="A0A1D3TU54"/>
<gene>
    <name evidence="2" type="ORF">SAMN05421730_101140</name>
</gene>
<sequence length="67" mass="7756">MNKHELKKIISSNSSGDPRFREDMTVEELENLAGEYHSAEDVYPDGREEDEVLGRDLYSDRKDIPND</sequence>
<feature type="region of interest" description="Disordered" evidence="1">
    <location>
        <begin position="1"/>
        <end position="20"/>
    </location>
</feature>
<organism evidence="2 3">
    <name type="scientific">Anaerobium acetethylicum</name>
    <dbReference type="NCBI Taxonomy" id="1619234"/>
    <lineage>
        <taxon>Bacteria</taxon>
        <taxon>Bacillati</taxon>
        <taxon>Bacillota</taxon>
        <taxon>Clostridia</taxon>
        <taxon>Lachnospirales</taxon>
        <taxon>Lachnospiraceae</taxon>
        <taxon>Anaerobium</taxon>
    </lineage>
</organism>
<evidence type="ECO:0000256" key="1">
    <source>
        <dbReference type="SAM" id="MobiDB-lite"/>
    </source>
</evidence>
<protein>
    <submittedName>
        <fullName evidence="2">Uncharacterized protein</fullName>
    </submittedName>
</protein>
<feature type="region of interest" description="Disordered" evidence="1">
    <location>
        <begin position="38"/>
        <end position="67"/>
    </location>
</feature>
<evidence type="ECO:0000313" key="2">
    <source>
        <dbReference type="EMBL" id="SCP97510.1"/>
    </source>
</evidence>
<dbReference type="STRING" id="1619234.SAMN05421730_101140"/>
<dbReference type="Proteomes" id="UP000199315">
    <property type="component" value="Unassembled WGS sequence"/>
</dbReference>
<dbReference type="RefSeq" id="WP_091233693.1">
    <property type="nucleotide sequence ID" value="NZ_FMKA01000011.1"/>
</dbReference>
<proteinExistence type="predicted"/>
<accession>A0A1D3TU54</accession>
<name>A0A1D3TU54_9FIRM</name>
<evidence type="ECO:0000313" key="3">
    <source>
        <dbReference type="Proteomes" id="UP000199315"/>
    </source>
</evidence>
<keyword evidence="3" id="KW-1185">Reference proteome</keyword>
<reference evidence="2 3" key="1">
    <citation type="submission" date="2016-09" db="EMBL/GenBank/DDBJ databases">
        <authorList>
            <person name="Capua I."/>
            <person name="De Benedictis P."/>
            <person name="Joannis T."/>
            <person name="Lombin L.H."/>
            <person name="Cattoli G."/>
        </authorList>
    </citation>
    <scope>NUCLEOTIDE SEQUENCE [LARGE SCALE GENOMIC DNA]</scope>
    <source>
        <strain evidence="2 3">GluBS11</strain>
    </source>
</reference>